<dbReference type="InParanoid" id="A0A517SAC7"/>
<dbReference type="SUPFAM" id="SSF51230">
    <property type="entry name" value="Single hybrid motif"/>
    <property type="match status" value="1"/>
</dbReference>
<reference evidence="2 3" key="1">
    <citation type="submission" date="2019-02" db="EMBL/GenBank/DDBJ databases">
        <title>Deep-cultivation of Planctomycetes and their phenomic and genomic characterization uncovers novel biology.</title>
        <authorList>
            <person name="Wiegand S."/>
            <person name="Jogler M."/>
            <person name="Boedeker C."/>
            <person name="Pinto D."/>
            <person name="Vollmers J."/>
            <person name="Rivas-Marin E."/>
            <person name="Kohn T."/>
            <person name="Peeters S.H."/>
            <person name="Heuer A."/>
            <person name="Rast P."/>
            <person name="Oberbeckmann S."/>
            <person name="Bunk B."/>
            <person name="Jeske O."/>
            <person name="Meyerdierks A."/>
            <person name="Storesund J.E."/>
            <person name="Kallscheuer N."/>
            <person name="Luecker S."/>
            <person name="Lage O.M."/>
            <person name="Pohl T."/>
            <person name="Merkel B.J."/>
            <person name="Hornburger P."/>
            <person name="Mueller R.-W."/>
            <person name="Bruemmer F."/>
            <person name="Labrenz M."/>
            <person name="Spormann A.M."/>
            <person name="Op den Camp H."/>
            <person name="Overmann J."/>
            <person name="Amann R."/>
            <person name="Jetten M.S.M."/>
            <person name="Mascher T."/>
            <person name="Medema M.H."/>
            <person name="Devos D.P."/>
            <person name="Kaster A.-K."/>
            <person name="Ovreas L."/>
            <person name="Rohde M."/>
            <person name="Galperin M.Y."/>
            <person name="Jogler C."/>
        </authorList>
    </citation>
    <scope>NUCLEOTIDE SEQUENCE [LARGE SCALE GENOMIC DNA]</scope>
    <source>
        <strain evidence="2 3">Pan44</strain>
    </source>
</reference>
<dbReference type="Gene3D" id="2.40.50.100">
    <property type="match status" value="1"/>
</dbReference>
<proteinExistence type="predicted"/>
<evidence type="ECO:0000259" key="1">
    <source>
        <dbReference type="PROSITE" id="PS50968"/>
    </source>
</evidence>
<evidence type="ECO:0000313" key="2">
    <source>
        <dbReference type="EMBL" id="QDT53095.1"/>
    </source>
</evidence>
<dbReference type="AlphaFoldDB" id="A0A517SAC7"/>
<protein>
    <submittedName>
        <fullName evidence="2">Branched-chain alpha-keto acid dehydrogenase subunit E2</fullName>
    </submittedName>
</protein>
<feature type="domain" description="Lipoyl-binding" evidence="1">
    <location>
        <begin position="4"/>
        <end position="79"/>
    </location>
</feature>
<dbReference type="Pfam" id="PF00364">
    <property type="entry name" value="Biotin_lipoyl"/>
    <property type="match status" value="1"/>
</dbReference>
<organism evidence="2 3">
    <name type="scientific">Caulifigura coniformis</name>
    <dbReference type="NCBI Taxonomy" id="2527983"/>
    <lineage>
        <taxon>Bacteria</taxon>
        <taxon>Pseudomonadati</taxon>
        <taxon>Planctomycetota</taxon>
        <taxon>Planctomycetia</taxon>
        <taxon>Planctomycetales</taxon>
        <taxon>Planctomycetaceae</taxon>
        <taxon>Caulifigura</taxon>
    </lineage>
</organism>
<dbReference type="Proteomes" id="UP000315700">
    <property type="component" value="Chromosome"/>
</dbReference>
<dbReference type="InterPro" id="IPR011053">
    <property type="entry name" value="Single_hybrid_motif"/>
</dbReference>
<dbReference type="CDD" id="cd06849">
    <property type="entry name" value="lipoyl_domain"/>
    <property type="match status" value="1"/>
</dbReference>
<accession>A0A517SAC7</accession>
<gene>
    <name evidence="2" type="ORF">Pan44_11100</name>
</gene>
<sequence length="84" mass="9144">MSPDREILLPELGAGPHPIRVVQWLVDRDSEILAGDRILEVVATSVLFVVNSPWSGILRAQRVSVDEVVNPGDIVAVIETSEDS</sequence>
<dbReference type="EMBL" id="CP036271">
    <property type="protein sequence ID" value="QDT53095.1"/>
    <property type="molecule type" value="Genomic_DNA"/>
</dbReference>
<dbReference type="InterPro" id="IPR000089">
    <property type="entry name" value="Biotin_lipoyl"/>
</dbReference>
<dbReference type="OrthoDB" id="288952at2"/>
<keyword evidence="3" id="KW-1185">Reference proteome</keyword>
<dbReference type="KEGG" id="ccos:Pan44_11100"/>
<dbReference type="PROSITE" id="PS50968">
    <property type="entry name" value="BIOTINYL_LIPOYL"/>
    <property type="match status" value="1"/>
</dbReference>
<name>A0A517SAC7_9PLAN</name>
<dbReference type="RefSeq" id="WP_145028014.1">
    <property type="nucleotide sequence ID" value="NZ_CP036271.1"/>
</dbReference>
<evidence type="ECO:0000313" key="3">
    <source>
        <dbReference type="Proteomes" id="UP000315700"/>
    </source>
</evidence>